<dbReference type="Pfam" id="PF04332">
    <property type="entry name" value="DUF475"/>
    <property type="match status" value="1"/>
</dbReference>
<feature type="region of interest" description="Disordered" evidence="1">
    <location>
        <begin position="349"/>
        <end position="369"/>
    </location>
</feature>
<feature type="transmembrane region" description="Helical" evidence="2">
    <location>
        <begin position="12"/>
        <end position="38"/>
    </location>
</feature>
<feature type="transmembrane region" description="Helical" evidence="2">
    <location>
        <begin position="223"/>
        <end position="243"/>
    </location>
</feature>
<dbReference type="Proteomes" id="UP001227101">
    <property type="component" value="Chromosome"/>
</dbReference>
<feature type="transmembrane region" description="Helical" evidence="2">
    <location>
        <begin position="188"/>
        <end position="211"/>
    </location>
</feature>
<evidence type="ECO:0000256" key="2">
    <source>
        <dbReference type="SAM" id="Phobius"/>
    </source>
</evidence>
<organism evidence="3 4">
    <name type="scientific">Amycolatopsis nalaikhensis</name>
    <dbReference type="NCBI Taxonomy" id="715472"/>
    <lineage>
        <taxon>Bacteria</taxon>
        <taxon>Bacillati</taxon>
        <taxon>Actinomycetota</taxon>
        <taxon>Actinomycetes</taxon>
        <taxon>Pseudonocardiales</taxon>
        <taxon>Pseudonocardiaceae</taxon>
        <taxon>Amycolatopsis</taxon>
    </lineage>
</organism>
<evidence type="ECO:0000256" key="1">
    <source>
        <dbReference type="SAM" id="MobiDB-lite"/>
    </source>
</evidence>
<evidence type="ECO:0000313" key="3">
    <source>
        <dbReference type="EMBL" id="WIV60274.1"/>
    </source>
</evidence>
<feature type="transmembrane region" description="Helical" evidence="2">
    <location>
        <begin position="123"/>
        <end position="141"/>
    </location>
</feature>
<accession>A0ABY8XX32</accession>
<sequence length="369" mass="38512">MLLKTFGGSFAITAAGLVLAFLYGGTLGLAVVAVLAVLEISLSFDNAVVNAGVLGRMSRKWQRLFLTVGILVAVVGMRLLFPVVVVCVTAKLSPGEAYRLAMAGGDIHTPGTYASVLHEAHPAIAAFGGVFLLMLFLNYIFEERELTWLSWLERPLARIGRLKQVSVVVAAGALLLAADFLAPAGKPVSVLVSGALGLITYLLVSGLSELFDPDQPVAGDGGGRRGGAVVVAGKAAFALFLYLEVMDASFSFDGVIGAFAITSDPVVIAIGLGIGAAYIRAMTVFLVRNGTLNEYAYLEHGAQWAIGALAVLLLCTIRYEVPEIVTGLVGVGFIGTALVSSVVRNRRLSRGKPPATDLAAGSPRLTSAH</sequence>
<evidence type="ECO:0000313" key="4">
    <source>
        <dbReference type="Proteomes" id="UP001227101"/>
    </source>
</evidence>
<protein>
    <submittedName>
        <fullName evidence="3">DUF475 domain-containing protein</fullName>
    </submittedName>
</protein>
<feature type="transmembrane region" description="Helical" evidence="2">
    <location>
        <begin position="162"/>
        <end position="182"/>
    </location>
</feature>
<feature type="transmembrane region" description="Helical" evidence="2">
    <location>
        <begin position="325"/>
        <end position="343"/>
    </location>
</feature>
<feature type="transmembrane region" description="Helical" evidence="2">
    <location>
        <begin position="255"/>
        <end position="279"/>
    </location>
</feature>
<feature type="transmembrane region" description="Helical" evidence="2">
    <location>
        <begin position="300"/>
        <end position="319"/>
    </location>
</feature>
<dbReference type="RefSeq" id="WP_285457844.1">
    <property type="nucleotide sequence ID" value="NZ_CP127173.1"/>
</dbReference>
<dbReference type="NCBIfam" id="NF010613">
    <property type="entry name" value="PRK14013.1-3"/>
    <property type="match status" value="1"/>
</dbReference>
<proteinExistence type="predicted"/>
<dbReference type="InterPro" id="IPR007427">
    <property type="entry name" value="DUF475"/>
</dbReference>
<name>A0ABY8XX32_9PSEU</name>
<keyword evidence="2" id="KW-0812">Transmembrane</keyword>
<reference evidence="3 4" key="1">
    <citation type="submission" date="2023-06" db="EMBL/GenBank/DDBJ databases">
        <authorList>
            <person name="Oyuntsetseg B."/>
            <person name="Kim S.B."/>
        </authorList>
    </citation>
    <scope>NUCLEOTIDE SEQUENCE [LARGE SCALE GENOMIC DNA]</scope>
    <source>
        <strain evidence="3 4">2-2</strain>
    </source>
</reference>
<keyword evidence="2" id="KW-1133">Transmembrane helix</keyword>
<dbReference type="EMBL" id="CP127173">
    <property type="protein sequence ID" value="WIV60274.1"/>
    <property type="molecule type" value="Genomic_DNA"/>
</dbReference>
<feature type="transmembrane region" description="Helical" evidence="2">
    <location>
        <begin position="64"/>
        <end position="92"/>
    </location>
</feature>
<gene>
    <name evidence="3" type="ORF">QP939_17515</name>
</gene>
<dbReference type="PANTHER" id="PTHR30238">
    <property type="entry name" value="MEMBRANE BOUND PREDICTED REDOX MODULATOR"/>
    <property type="match status" value="1"/>
</dbReference>
<dbReference type="PANTHER" id="PTHR30238:SF4">
    <property type="entry name" value="SLL1022 PROTEIN"/>
    <property type="match status" value="1"/>
</dbReference>
<keyword evidence="4" id="KW-1185">Reference proteome</keyword>
<keyword evidence="2" id="KW-0472">Membrane</keyword>